<sequence>MFSPALGQHFLAWSCVTTWSQESLSHSTDSFPSEPSIQSEPDTGVLQRGTSVSVPFSPDTGHTPQDFPGGHWSVQGTGGTVTRASSLLLCPGPLSTGHVLMASPFLQASGGPGLNHPASVTAQLWRLPVQAGAWVDSALLLQNLTKACSPSELVRSFSKETSHRYLLEPEKMVN</sequence>
<protein>
    <submittedName>
        <fullName evidence="3">Uncharacterized protein</fullName>
    </submittedName>
</protein>
<organism evidence="3 4">
    <name type="scientific">Marmota monax</name>
    <name type="common">Woodchuck</name>
    <dbReference type="NCBI Taxonomy" id="9995"/>
    <lineage>
        <taxon>Eukaryota</taxon>
        <taxon>Metazoa</taxon>
        <taxon>Chordata</taxon>
        <taxon>Craniata</taxon>
        <taxon>Vertebrata</taxon>
        <taxon>Euteleostomi</taxon>
        <taxon>Mammalia</taxon>
        <taxon>Eutheria</taxon>
        <taxon>Euarchontoglires</taxon>
        <taxon>Glires</taxon>
        <taxon>Rodentia</taxon>
        <taxon>Sciuromorpha</taxon>
        <taxon>Sciuridae</taxon>
        <taxon>Xerinae</taxon>
        <taxon>Marmotini</taxon>
        <taxon>Marmota</taxon>
    </lineage>
</organism>
<dbReference type="Proteomes" id="UP000335636">
    <property type="component" value="Unassembled WGS sequence"/>
</dbReference>
<evidence type="ECO:0000256" key="1">
    <source>
        <dbReference type="SAM" id="MobiDB-lite"/>
    </source>
</evidence>
<proteinExistence type="predicted"/>
<evidence type="ECO:0000313" key="3">
    <source>
        <dbReference type="EMBL" id="VTJ73706.1"/>
    </source>
</evidence>
<keyword evidence="4" id="KW-1185">Reference proteome</keyword>
<dbReference type="Proteomes" id="UP000662637">
    <property type="component" value="Unassembled WGS sequence"/>
</dbReference>
<feature type="region of interest" description="Disordered" evidence="1">
    <location>
        <begin position="25"/>
        <end position="70"/>
    </location>
</feature>
<name>A0A5E4BWT8_MARMO</name>
<evidence type="ECO:0000313" key="2">
    <source>
        <dbReference type="EMBL" id="KAF7481406.1"/>
    </source>
</evidence>
<accession>A0A5E4BWT8</accession>
<feature type="compositionally biased region" description="Polar residues" evidence="1">
    <location>
        <begin position="25"/>
        <end position="41"/>
    </location>
</feature>
<dbReference type="EMBL" id="CABDUW010000693">
    <property type="protein sequence ID" value="VTJ73706.1"/>
    <property type="molecule type" value="Genomic_DNA"/>
</dbReference>
<dbReference type="EMBL" id="WJEC01000716">
    <property type="protein sequence ID" value="KAF7481406.1"/>
    <property type="molecule type" value="Genomic_DNA"/>
</dbReference>
<dbReference type="AlphaFoldDB" id="A0A5E4BWT8"/>
<gene>
    <name evidence="2" type="ORF">GHT09_007325</name>
    <name evidence="3" type="ORF">MONAX_5E032596</name>
</gene>
<reference evidence="3 4" key="1">
    <citation type="submission" date="2019-04" db="EMBL/GenBank/DDBJ databases">
        <authorList>
            <person name="Alioto T."/>
            <person name="Alioto T."/>
        </authorList>
    </citation>
    <scope>NUCLEOTIDE SEQUENCE [LARGE SCALE GENOMIC DNA]</scope>
</reference>
<evidence type="ECO:0000313" key="4">
    <source>
        <dbReference type="Proteomes" id="UP000335636"/>
    </source>
</evidence>
<reference evidence="2" key="2">
    <citation type="submission" date="2020-08" db="EMBL/GenBank/DDBJ databases">
        <authorList>
            <person name="Shumante A."/>
            <person name="Zimin A.V."/>
            <person name="Puiu D."/>
            <person name="Salzberg S.L."/>
        </authorList>
    </citation>
    <scope>NUCLEOTIDE SEQUENCE</scope>
    <source>
        <strain evidence="2">WC2-LM</strain>
        <tissue evidence="2">Liver</tissue>
    </source>
</reference>